<organism evidence="1 2">
    <name type="scientific">Streptomyces hydrogenans</name>
    <dbReference type="NCBI Taxonomy" id="1873719"/>
    <lineage>
        <taxon>Bacteria</taxon>
        <taxon>Bacillati</taxon>
        <taxon>Actinomycetota</taxon>
        <taxon>Actinomycetes</taxon>
        <taxon>Kitasatosporales</taxon>
        <taxon>Streptomycetaceae</taxon>
        <taxon>Streptomyces</taxon>
    </lineage>
</organism>
<proteinExistence type="predicted"/>
<evidence type="ECO:0000313" key="1">
    <source>
        <dbReference type="EMBL" id="GHI19823.1"/>
    </source>
</evidence>
<protein>
    <recommendedName>
        <fullName evidence="3">Lipoprotein</fullName>
    </recommendedName>
</protein>
<dbReference type="Proteomes" id="UP001052739">
    <property type="component" value="Unassembled WGS sequence"/>
</dbReference>
<dbReference type="RefSeq" id="WP_190225076.1">
    <property type="nucleotide sequence ID" value="NZ_BNBS01000085.1"/>
</dbReference>
<accession>A0ABQ3P475</accession>
<reference evidence="1" key="1">
    <citation type="submission" date="2024-05" db="EMBL/GenBank/DDBJ databases">
        <title>Whole genome shotgun sequence of Streptomyces hydrogenans NBRC 13475.</title>
        <authorList>
            <person name="Komaki H."/>
            <person name="Tamura T."/>
        </authorList>
    </citation>
    <scope>NUCLEOTIDE SEQUENCE</scope>
    <source>
        <strain evidence="1">NBRC 13475</strain>
    </source>
</reference>
<keyword evidence="2" id="KW-1185">Reference proteome</keyword>
<dbReference type="EMBL" id="BNDW01000004">
    <property type="protein sequence ID" value="GHI19823.1"/>
    <property type="molecule type" value="Genomic_DNA"/>
</dbReference>
<comment type="caution">
    <text evidence="1">The sequence shown here is derived from an EMBL/GenBank/DDBJ whole genome shotgun (WGS) entry which is preliminary data.</text>
</comment>
<gene>
    <name evidence="1" type="ORF">Shyd_11940</name>
</gene>
<sequence length="212" mass="22779">MPGTLKKRLRVAGIAAATVVLAVCGVLGYVEVFTKGIDRLPEKPCAGAVDRDLAARALPSARKAEERGKLTTSSALDTFTYWCYVRTDEALISGEAQSGIATVDSWRKRHSSPGGEESGSLSVNGVHVSVRSEPATAFVYIPCTTPRHAGDGHDAHSLTAEARTVGETRAQGAELRQILADFAYQLARHAYRVGECQEPREFPDELPRIGSN</sequence>
<evidence type="ECO:0008006" key="3">
    <source>
        <dbReference type="Google" id="ProtNLM"/>
    </source>
</evidence>
<evidence type="ECO:0000313" key="2">
    <source>
        <dbReference type="Proteomes" id="UP001052739"/>
    </source>
</evidence>
<name>A0ABQ3P475_9ACTN</name>